<organism evidence="2 3">
    <name type="scientific">Rhodococcoides fascians</name>
    <name type="common">Rhodococcus fascians</name>
    <dbReference type="NCBI Taxonomy" id="1828"/>
    <lineage>
        <taxon>Bacteria</taxon>
        <taxon>Bacillati</taxon>
        <taxon>Actinomycetota</taxon>
        <taxon>Actinomycetes</taxon>
        <taxon>Mycobacteriales</taxon>
        <taxon>Nocardiaceae</taxon>
        <taxon>Rhodococcoides</taxon>
    </lineage>
</organism>
<accession>A0A143QI05</accession>
<name>A0A143QI05_RHOFA</name>
<dbReference type="KEGG" id="rhs:A3Q41_01487"/>
<dbReference type="Proteomes" id="UP000076038">
    <property type="component" value="Chromosome"/>
</dbReference>
<evidence type="ECO:0000313" key="3">
    <source>
        <dbReference type="Proteomes" id="UP000076038"/>
    </source>
</evidence>
<sequence>MRRRYLSLGLGELSAAAVFASIALTMAEPRLDGREDSLAMWSALIPLLAVLVQAGIYWLMARSWVELNPMPPVIRAFYRVCRVANVPLLAAGLIGVVVWFPSSAGIGVALLVVWLFAVVEFVNYFVVRLSYPAHRWRSTVGQMRTPRLVLDINTRR</sequence>
<evidence type="ECO:0000256" key="1">
    <source>
        <dbReference type="SAM" id="Phobius"/>
    </source>
</evidence>
<keyword evidence="1" id="KW-0472">Membrane</keyword>
<keyword evidence="1" id="KW-1133">Transmembrane helix</keyword>
<reference evidence="3" key="2">
    <citation type="submission" date="2016-04" db="EMBL/GenBank/DDBJ databases">
        <title>Complete Genome and Plasmid Sequences for Rhodococcus fascians D188 and Draft Sequences for Rhodococcus spp. Isolates PBTS 1 and PBTS 2.</title>
        <authorList>
            <person name="Stamer R."/>
            <person name="Vereecke D."/>
            <person name="Zhang Y."/>
            <person name="Schilkey F."/>
            <person name="Devitt N."/>
            <person name="Randall J."/>
        </authorList>
    </citation>
    <scope>NUCLEOTIDE SEQUENCE [LARGE SCALE GENOMIC DNA]</scope>
    <source>
        <strain evidence="3">PBTS2</strain>
    </source>
</reference>
<evidence type="ECO:0000313" key="2">
    <source>
        <dbReference type="EMBL" id="AMY22795.1"/>
    </source>
</evidence>
<feature type="transmembrane region" description="Helical" evidence="1">
    <location>
        <begin position="80"/>
        <end position="100"/>
    </location>
</feature>
<dbReference type="PATRIC" id="fig|1653479.3.peg.1507"/>
<protein>
    <submittedName>
        <fullName evidence="2">Uncharacterized protein</fullName>
    </submittedName>
</protein>
<proteinExistence type="predicted"/>
<keyword evidence="3" id="KW-1185">Reference proteome</keyword>
<dbReference type="EMBL" id="CP015220">
    <property type="protein sequence ID" value="AMY22795.1"/>
    <property type="molecule type" value="Genomic_DNA"/>
</dbReference>
<gene>
    <name evidence="2" type="ORF">A3Q41_01487</name>
</gene>
<dbReference type="AlphaFoldDB" id="A0A143QI05"/>
<keyword evidence="1" id="KW-0812">Transmembrane</keyword>
<feature type="transmembrane region" description="Helical" evidence="1">
    <location>
        <begin position="37"/>
        <end position="59"/>
    </location>
</feature>
<feature type="transmembrane region" description="Helical" evidence="1">
    <location>
        <begin position="106"/>
        <end position="127"/>
    </location>
</feature>
<reference evidence="2 3" key="1">
    <citation type="journal article" date="2016" name="Genome Announc.">
        <title>Complete Genome and Plasmid Sequences for Rhodococcus fascians D188 and Draft Sequences for Rhodococcus Isolates PBTS 1 and PBTS 2.</title>
        <authorList>
            <person name="Stamler R.A."/>
            <person name="Vereecke D."/>
            <person name="Zhang Y."/>
            <person name="Schilkey F."/>
            <person name="Devitt N."/>
            <person name="Randall J.J."/>
        </authorList>
    </citation>
    <scope>NUCLEOTIDE SEQUENCE [LARGE SCALE GENOMIC DNA]</scope>
    <source>
        <strain evidence="2 3">PBTS2</strain>
    </source>
</reference>